<dbReference type="RefSeq" id="WP_084424077.1">
    <property type="nucleotide sequence ID" value="NZ_FWXV01000001.1"/>
</dbReference>
<organism evidence="1 2">
    <name type="scientific">Kibdelosporangium aridum</name>
    <dbReference type="NCBI Taxonomy" id="2030"/>
    <lineage>
        <taxon>Bacteria</taxon>
        <taxon>Bacillati</taxon>
        <taxon>Actinomycetota</taxon>
        <taxon>Actinomycetes</taxon>
        <taxon>Pseudonocardiales</taxon>
        <taxon>Pseudonocardiaceae</taxon>
        <taxon>Kibdelosporangium</taxon>
    </lineage>
</organism>
<dbReference type="EMBL" id="FWXV01000001">
    <property type="protein sequence ID" value="SMC48018.1"/>
    <property type="molecule type" value="Genomic_DNA"/>
</dbReference>
<evidence type="ECO:0000313" key="1">
    <source>
        <dbReference type="EMBL" id="SMC48018.1"/>
    </source>
</evidence>
<dbReference type="OrthoDB" id="6624781at2"/>
<evidence type="ECO:0000313" key="2">
    <source>
        <dbReference type="Proteomes" id="UP000192674"/>
    </source>
</evidence>
<dbReference type="InterPro" id="IPR029068">
    <property type="entry name" value="Glyas_Bleomycin-R_OHBP_Dase"/>
</dbReference>
<dbReference type="Gene3D" id="3.10.180.10">
    <property type="entry name" value="2,3-Dihydroxybiphenyl 1,2-Dioxygenase, domain 1"/>
    <property type="match status" value="1"/>
</dbReference>
<proteinExistence type="predicted"/>
<dbReference type="AlphaFoldDB" id="A0A1W1ZIZ0"/>
<name>A0A1W1ZIZ0_KIBAR</name>
<evidence type="ECO:0008006" key="3">
    <source>
        <dbReference type="Google" id="ProtNLM"/>
    </source>
</evidence>
<dbReference type="SUPFAM" id="SSF54593">
    <property type="entry name" value="Glyoxalase/Bleomycin resistance protein/Dihydroxybiphenyl dioxygenase"/>
    <property type="match status" value="1"/>
</dbReference>
<keyword evidence="2" id="KW-1185">Reference proteome</keyword>
<sequence>MAHEKTVPLLPCRSIDEMAEFYEMLGFTRIYYQVRPNPYVSMKREDLQLDFFGMPEFKPEDSYGTCVVIVPDTGELFQAFAEGMRAVHGKLLVSGIPRITRPRKRKNVDNLSGFTVIDPGGNWIRIFADKAEPMEPVLSKLAKSLRSAVVMGDSHGSDEQAVRILDIALERDQATAAPVDLVEALAYRAELAVRVDDEAGAREFLARAERVPLSDDERATLAGTLAGLRDLAVGSGDLGQGPVEDLQS</sequence>
<protein>
    <recommendedName>
        <fullName evidence="3">VOC family protein</fullName>
    </recommendedName>
</protein>
<dbReference type="Proteomes" id="UP000192674">
    <property type="component" value="Unassembled WGS sequence"/>
</dbReference>
<reference evidence="1 2" key="1">
    <citation type="submission" date="2017-04" db="EMBL/GenBank/DDBJ databases">
        <authorList>
            <person name="Afonso C.L."/>
            <person name="Miller P.J."/>
            <person name="Scott M.A."/>
            <person name="Spackman E."/>
            <person name="Goraichik I."/>
            <person name="Dimitrov K.M."/>
            <person name="Suarez D.L."/>
            <person name="Swayne D.E."/>
        </authorList>
    </citation>
    <scope>NUCLEOTIDE SEQUENCE [LARGE SCALE GENOMIC DNA]</scope>
    <source>
        <strain evidence="1 2">DSM 43828</strain>
    </source>
</reference>
<gene>
    <name evidence="1" type="ORF">SAMN05661093_00100</name>
</gene>
<accession>A0A1W1ZIZ0</accession>